<dbReference type="InterPro" id="IPR011761">
    <property type="entry name" value="ATP-grasp"/>
</dbReference>
<evidence type="ECO:0000256" key="1">
    <source>
        <dbReference type="PROSITE-ProRule" id="PRU00409"/>
    </source>
</evidence>
<dbReference type="PANTHER" id="PTHR21621:SF0">
    <property type="entry name" value="BETA-CITRYLGLUTAMATE SYNTHASE B-RELATED"/>
    <property type="match status" value="1"/>
</dbReference>
<dbReference type="Pfam" id="PF08443">
    <property type="entry name" value="RimK"/>
    <property type="match status" value="1"/>
</dbReference>
<accession>A0A8J3N1I6</accession>
<keyword evidence="1" id="KW-0067">ATP-binding</keyword>
<dbReference type="Gene3D" id="3.30.470.20">
    <property type="entry name" value="ATP-grasp fold, B domain"/>
    <property type="match status" value="1"/>
</dbReference>
<comment type="caution">
    <text evidence="4">The sequence shown here is derived from an EMBL/GenBank/DDBJ whole genome shotgun (WGS) entry which is preliminary data.</text>
</comment>
<keyword evidence="5" id="KW-1185">Reference proteome</keyword>
<evidence type="ECO:0000259" key="3">
    <source>
        <dbReference type="PROSITE" id="PS50975"/>
    </source>
</evidence>
<dbReference type="PANTHER" id="PTHR21621">
    <property type="entry name" value="RIBOSOMAL PROTEIN S6 MODIFICATION PROTEIN"/>
    <property type="match status" value="1"/>
</dbReference>
<name>A0A8J3N1I6_9CHLR</name>
<dbReference type="GO" id="GO:0005524">
    <property type="term" value="F:ATP binding"/>
    <property type="evidence" value="ECO:0007669"/>
    <property type="project" value="UniProtKB-UniRule"/>
</dbReference>
<dbReference type="InterPro" id="IPR013651">
    <property type="entry name" value="ATP-grasp_RimK-type"/>
</dbReference>
<dbReference type="PROSITE" id="PS50975">
    <property type="entry name" value="ATP_GRASP"/>
    <property type="match status" value="1"/>
</dbReference>
<dbReference type="Gene3D" id="3.40.50.20">
    <property type="match status" value="1"/>
</dbReference>
<proteinExistence type="predicted"/>
<feature type="domain" description="ATP-grasp" evidence="3">
    <location>
        <begin position="95"/>
        <end position="267"/>
    </location>
</feature>
<dbReference type="SUPFAM" id="SSF52440">
    <property type="entry name" value="PreATP-grasp domain"/>
    <property type="match status" value="1"/>
</dbReference>
<keyword evidence="2" id="KW-0175">Coiled coil</keyword>
<gene>
    <name evidence="4" type="ORF">KSF_052170</name>
</gene>
<dbReference type="AlphaFoldDB" id="A0A8J3N1I6"/>
<dbReference type="EMBL" id="BNJK01000001">
    <property type="protein sequence ID" value="GHO95169.1"/>
    <property type="molecule type" value="Genomic_DNA"/>
</dbReference>
<sequence>MYFCFILEERYVHKPMPMVVADQLEQWGHKIDVLQPYAAVTSLTDLSLWKYDAYVLKTVSDGPGLTILEAAEAIGIPTINNSRAIRLVRDKAVAAAYAHACGLPVPLTYFVGHPRALSKVPHDAYPVVVKPSNGTSMQDIHLVRTPEEMAMLTLDESTHYLAMRYVENTGYDIKLYVTGQEVHAVTKSSPLHGQVQEDEIPVSREMLKLARQVGQVFGLDLYGVDVLETSEGLVVVDINDFPSFYGVPRKVGAIAEYILHAAYRARRERERHEERRTLLQRRRASLHRQDTTLVPAELMRYNPNVKRVQTH</sequence>
<dbReference type="SUPFAM" id="SSF56059">
    <property type="entry name" value="Glutathione synthetase ATP-binding domain-like"/>
    <property type="match status" value="1"/>
</dbReference>
<dbReference type="GO" id="GO:0046872">
    <property type="term" value="F:metal ion binding"/>
    <property type="evidence" value="ECO:0007669"/>
    <property type="project" value="InterPro"/>
</dbReference>
<dbReference type="GO" id="GO:0018169">
    <property type="term" value="F:ribosomal S6-glutamic acid ligase activity"/>
    <property type="evidence" value="ECO:0007669"/>
    <property type="project" value="TreeGrafter"/>
</dbReference>
<organism evidence="4 5">
    <name type="scientific">Reticulibacter mediterranei</name>
    <dbReference type="NCBI Taxonomy" id="2778369"/>
    <lineage>
        <taxon>Bacteria</taxon>
        <taxon>Bacillati</taxon>
        <taxon>Chloroflexota</taxon>
        <taxon>Ktedonobacteria</taxon>
        <taxon>Ktedonobacterales</taxon>
        <taxon>Reticulibacteraceae</taxon>
        <taxon>Reticulibacter</taxon>
    </lineage>
</organism>
<dbReference type="GO" id="GO:0005737">
    <property type="term" value="C:cytoplasm"/>
    <property type="evidence" value="ECO:0007669"/>
    <property type="project" value="TreeGrafter"/>
</dbReference>
<keyword evidence="1" id="KW-0547">Nucleotide-binding</keyword>
<evidence type="ECO:0000256" key="2">
    <source>
        <dbReference type="SAM" id="Coils"/>
    </source>
</evidence>
<evidence type="ECO:0000313" key="4">
    <source>
        <dbReference type="EMBL" id="GHO95169.1"/>
    </source>
</evidence>
<dbReference type="InterPro" id="IPR016185">
    <property type="entry name" value="PreATP-grasp_dom_sf"/>
</dbReference>
<protein>
    <recommendedName>
        <fullName evidence="3">ATP-grasp domain-containing protein</fullName>
    </recommendedName>
</protein>
<dbReference type="GO" id="GO:0009432">
    <property type="term" value="P:SOS response"/>
    <property type="evidence" value="ECO:0007669"/>
    <property type="project" value="TreeGrafter"/>
</dbReference>
<dbReference type="Proteomes" id="UP000597444">
    <property type="component" value="Unassembled WGS sequence"/>
</dbReference>
<evidence type="ECO:0000313" key="5">
    <source>
        <dbReference type="Proteomes" id="UP000597444"/>
    </source>
</evidence>
<reference evidence="4" key="1">
    <citation type="submission" date="2020-10" db="EMBL/GenBank/DDBJ databases">
        <title>Taxonomic study of unclassified bacteria belonging to the class Ktedonobacteria.</title>
        <authorList>
            <person name="Yabe S."/>
            <person name="Wang C.M."/>
            <person name="Zheng Y."/>
            <person name="Sakai Y."/>
            <person name="Cavaletti L."/>
            <person name="Monciardini P."/>
            <person name="Donadio S."/>
        </authorList>
    </citation>
    <scope>NUCLEOTIDE SEQUENCE</scope>
    <source>
        <strain evidence="4">ID150040</strain>
    </source>
</reference>
<feature type="coiled-coil region" evidence="2">
    <location>
        <begin position="262"/>
        <end position="289"/>
    </location>
</feature>